<dbReference type="PROSITE" id="PS51186">
    <property type="entry name" value="GNAT"/>
    <property type="match status" value="1"/>
</dbReference>
<dbReference type="HOGENOM" id="CLU_013985_3_2_4"/>
<reference evidence="4 5" key="1">
    <citation type="journal article" date="2006" name="J. Bacteriol.">
        <title>Comparison of the genome sequence of the poultry pathogen Bordetella avium with those of B. bronchiseptica, B. pertussis, and B. parapertussis reveals extensive diversity in surface structures associated with host interaction.</title>
        <authorList>
            <person name="Sebaihia M."/>
            <person name="Preston A."/>
            <person name="Maskell D.J."/>
            <person name="Kuzmiak H."/>
            <person name="Connell T.D."/>
            <person name="King N.D."/>
            <person name="Orndorff P.E."/>
            <person name="Miyamoto D.M."/>
            <person name="Thomson N.R."/>
            <person name="Harris D."/>
            <person name="Goble A."/>
            <person name="Lord A."/>
            <person name="Murphy L."/>
            <person name="Quail M.A."/>
            <person name="Rutter S."/>
            <person name="Squares R."/>
            <person name="Squares S."/>
            <person name="Woodward J."/>
            <person name="Parkhill J."/>
            <person name="Temple L.M."/>
        </authorList>
    </citation>
    <scope>NUCLEOTIDE SEQUENCE [LARGE SCALE GENOMIC DNA]</scope>
    <source>
        <strain evidence="4 5">197N</strain>
    </source>
</reference>
<evidence type="ECO:0000259" key="3">
    <source>
        <dbReference type="PROSITE" id="PS51186"/>
    </source>
</evidence>
<feature type="domain" description="N-acetyltransferase" evidence="3">
    <location>
        <begin position="1"/>
        <end position="167"/>
    </location>
</feature>
<dbReference type="InterPro" id="IPR000182">
    <property type="entry name" value="GNAT_dom"/>
</dbReference>
<proteinExistence type="predicted"/>
<dbReference type="EMBL" id="AM167904">
    <property type="protein sequence ID" value="CAJ50107.1"/>
    <property type="molecule type" value="Genomic_DNA"/>
</dbReference>
<evidence type="ECO:0000313" key="5">
    <source>
        <dbReference type="Proteomes" id="UP000001977"/>
    </source>
</evidence>
<protein>
    <submittedName>
        <fullName evidence="4">Acetyltransferase</fullName>
    </submittedName>
</protein>
<accession>Q2KXD6</accession>
<dbReference type="Pfam" id="PF00583">
    <property type="entry name" value="Acetyltransf_1"/>
    <property type="match status" value="1"/>
</dbReference>
<dbReference type="Gene3D" id="3.40.630.30">
    <property type="match status" value="1"/>
</dbReference>
<dbReference type="CDD" id="cd04301">
    <property type="entry name" value="NAT_SF"/>
    <property type="match status" value="1"/>
</dbReference>
<dbReference type="OrthoDB" id="336415at2"/>
<dbReference type="eggNOG" id="COG1670">
    <property type="taxonomic scope" value="Bacteria"/>
</dbReference>
<evidence type="ECO:0000313" key="4">
    <source>
        <dbReference type="EMBL" id="CAJ50107.1"/>
    </source>
</evidence>
<dbReference type="KEGG" id="bav:BAV2497"/>
<dbReference type="PANTHER" id="PTHR43877">
    <property type="entry name" value="AMINOALKYLPHOSPHONATE N-ACETYLTRANSFERASE-RELATED-RELATED"/>
    <property type="match status" value="1"/>
</dbReference>
<evidence type="ECO:0000256" key="1">
    <source>
        <dbReference type="ARBA" id="ARBA00022679"/>
    </source>
</evidence>
<dbReference type="InterPro" id="IPR050832">
    <property type="entry name" value="Bact_Acetyltransf"/>
</dbReference>
<dbReference type="RefSeq" id="WP_012418154.1">
    <property type="nucleotide sequence ID" value="NC_010645.1"/>
</dbReference>
<keyword evidence="2" id="KW-0012">Acyltransferase</keyword>
<dbReference type="InterPro" id="IPR016181">
    <property type="entry name" value="Acyl_CoA_acyltransferase"/>
</dbReference>
<evidence type="ECO:0000256" key="2">
    <source>
        <dbReference type="ARBA" id="ARBA00023315"/>
    </source>
</evidence>
<organism evidence="4 5">
    <name type="scientific">Bordetella avium (strain 197N)</name>
    <dbReference type="NCBI Taxonomy" id="360910"/>
    <lineage>
        <taxon>Bacteria</taxon>
        <taxon>Pseudomonadati</taxon>
        <taxon>Pseudomonadota</taxon>
        <taxon>Betaproteobacteria</taxon>
        <taxon>Burkholderiales</taxon>
        <taxon>Alcaligenaceae</taxon>
        <taxon>Bordetella</taxon>
    </lineage>
</organism>
<gene>
    <name evidence="4" type="ordered locus">BAV2497</name>
</gene>
<keyword evidence="1" id="KW-0808">Transferase</keyword>
<dbReference type="SUPFAM" id="SSF55729">
    <property type="entry name" value="Acyl-CoA N-acyltransferases (Nat)"/>
    <property type="match status" value="1"/>
</dbReference>
<sequence length="174" mass="19645">MRLIPFGPDHFVQLASWLPDQRGAAQWGGSLVRYPLDAPQFENMLAENKGDYPARRCWMAEENGDLVGHGQLAFEWHDGNARLGRIVIAPEARGQGMAKIMLRQLIDHAFSHPEIQRVELNVYTFNTGAISVYRSLGFVWEGVRRSATPSGVGDERWDTGIMAVLRPEWAQQQD</sequence>
<dbReference type="STRING" id="360910.BAV2497"/>
<dbReference type="Proteomes" id="UP000001977">
    <property type="component" value="Chromosome"/>
</dbReference>
<dbReference type="AlphaFoldDB" id="Q2KXD6"/>
<name>Q2KXD6_BORA1</name>
<keyword evidence="5" id="KW-1185">Reference proteome</keyword>
<dbReference type="GO" id="GO:0016747">
    <property type="term" value="F:acyltransferase activity, transferring groups other than amino-acyl groups"/>
    <property type="evidence" value="ECO:0007669"/>
    <property type="project" value="InterPro"/>
</dbReference>